<feature type="signal peptide" evidence="1">
    <location>
        <begin position="1"/>
        <end position="21"/>
    </location>
</feature>
<dbReference type="InterPro" id="IPR011250">
    <property type="entry name" value="OMP/PagP_B-barrel"/>
</dbReference>
<organism evidence="2 3">
    <name type="scientific">Flavivirga jejuensis</name>
    <dbReference type="NCBI Taxonomy" id="870487"/>
    <lineage>
        <taxon>Bacteria</taxon>
        <taxon>Pseudomonadati</taxon>
        <taxon>Bacteroidota</taxon>
        <taxon>Flavobacteriia</taxon>
        <taxon>Flavobacteriales</taxon>
        <taxon>Flavobacteriaceae</taxon>
        <taxon>Flavivirga</taxon>
    </lineage>
</organism>
<evidence type="ECO:0000313" key="3">
    <source>
        <dbReference type="Proteomes" id="UP001176806"/>
    </source>
</evidence>
<keyword evidence="1" id="KW-0732">Signal</keyword>
<dbReference type="Proteomes" id="UP001176806">
    <property type="component" value="Unassembled WGS sequence"/>
</dbReference>
<dbReference type="SUPFAM" id="SSF56925">
    <property type="entry name" value="OMPA-like"/>
    <property type="match status" value="1"/>
</dbReference>
<accession>A0ABT8WNT0</accession>
<protein>
    <recommendedName>
        <fullName evidence="4">Outer membrane protein beta-barrel domain-containing protein</fullName>
    </recommendedName>
</protein>
<keyword evidence="3" id="KW-1185">Reference proteome</keyword>
<sequence length="175" mass="18711">MKKIYLLVVLFTSLISSNISAQGMTEAGSLGAGAQFNSLFYGISAKYNFTEIHSGEIVVGGGNYGFGGDFSSFTLTGRYLYNFDIGNENLRLYGFGQVGFWTIKYDGFSFFGVATPDVKETSIAYGFGGGAEYAFSGLEQLGFNVEIGYGGGSFGTGLGYSGIIFGAGFHYYFNL</sequence>
<evidence type="ECO:0000256" key="1">
    <source>
        <dbReference type="SAM" id="SignalP"/>
    </source>
</evidence>
<evidence type="ECO:0000313" key="2">
    <source>
        <dbReference type="EMBL" id="MDO5974811.1"/>
    </source>
</evidence>
<comment type="caution">
    <text evidence="2">The sequence shown here is derived from an EMBL/GenBank/DDBJ whole genome shotgun (WGS) entry which is preliminary data.</text>
</comment>
<dbReference type="RefSeq" id="WP_303301939.1">
    <property type="nucleotide sequence ID" value="NZ_BAABDA010000050.1"/>
</dbReference>
<reference evidence="2" key="1">
    <citation type="submission" date="2023-07" db="EMBL/GenBank/DDBJ databases">
        <title>Two novel species in the genus Flavivirga.</title>
        <authorList>
            <person name="Kwon K."/>
        </authorList>
    </citation>
    <scope>NUCLEOTIDE SEQUENCE</scope>
    <source>
        <strain evidence="2">KACC 14158</strain>
    </source>
</reference>
<proteinExistence type="predicted"/>
<feature type="chain" id="PRO_5046784548" description="Outer membrane protein beta-barrel domain-containing protein" evidence="1">
    <location>
        <begin position="22"/>
        <end position="175"/>
    </location>
</feature>
<name>A0ABT8WNT0_9FLAO</name>
<dbReference type="EMBL" id="JAUOEL010000003">
    <property type="protein sequence ID" value="MDO5974811.1"/>
    <property type="molecule type" value="Genomic_DNA"/>
</dbReference>
<evidence type="ECO:0008006" key="4">
    <source>
        <dbReference type="Google" id="ProtNLM"/>
    </source>
</evidence>
<gene>
    <name evidence="2" type="ORF">Q4Q40_11500</name>
</gene>